<evidence type="ECO:0000256" key="2">
    <source>
        <dbReference type="ARBA" id="ARBA00022679"/>
    </source>
</evidence>
<dbReference type="FunFam" id="1.10.10.10:FF:000357">
    <property type="entry name" value="Caffeic acid 3-O-methyltransferase"/>
    <property type="match status" value="1"/>
</dbReference>
<dbReference type="PROSITE" id="PS51683">
    <property type="entry name" value="SAM_OMT_II"/>
    <property type="match status" value="1"/>
</dbReference>
<proteinExistence type="predicted"/>
<dbReference type="InterPro" id="IPR036388">
    <property type="entry name" value="WH-like_DNA-bd_sf"/>
</dbReference>
<organism evidence="6 7">
    <name type="scientific">Hibiscus syriacus</name>
    <name type="common">Rose of Sharon</name>
    <dbReference type="NCBI Taxonomy" id="106335"/>
    <lineage>
        <taxon>Eukaryota</taxon>
        <taxon>Viridiplantae</taxon>
        <taxon>Streptophyta</taxon>
        <taxon>Embryophyta</taxon>
        <taxon>Tracheophyta</taxon>
        <taxon>Spermatophyta</taxon>
        <taxon>Magnoliopsida</taxon>
        <taxon>eudicotyledons</taxon>
        <taxon>Gunneridae</taxon>
        <taxon>Pentapetalae</taxon>
        <taxon>rosids</taxon>
        <taxon>malvids</taxon>
        <taxon>Malvales</taxon>
        <taxon>Malvaceae</taxon>
        <taxon>Malvoideae</taxon>
        <taxon>Hibiscus</taxon>
    </lineage>
</organism>
<dbReference type="AlphaFoldDB" id="A0A6A3D3B2"/>
<protein>
    <submittedName>
        <fullName evidence="6">Caffeic acid 3-O-methyltransferase</fullName>
    </submittedName>
</protein>
<sequence>MVKAGPAVFLSPEEVASKLPTTNHDAPVMLDRIFRLLASYSVLTCNSTTLPDGKVVRLYGLGPVCKFLTMNQNGASLSSLSLMIQDKVIMESWYYLKDAVLNGGIPFNKANGMGVFEYLGRDSRLNMIFNKGMSDHSTILMKNILEMYDGFDGLKTLVDVGGGVKHVGGDMFESVPKGDAMFMKGKVIVADSILPDHPDSSLATKLVATFDCIGMAHNTGGKERTEKEFEALAKGAGFQGFRVKFSAFGTYIMEFLKTD</sequence>
<dbReference type="Pfam" id="PF08100">
    <property type="entry name" value="Dimerisation"/>
    <property type="match status" value="1"/>
</dbReference>
<evidence type="ECO:0000256" key="3">
    <source>
        <dbReference type="ARBA" id="ARBA00022691"/>
    </source>
</evidence>
<dbReference type="Gene3D" id="1.10.10.10">
    <property type="entry name" value="Winged helix-like DNA-binding domain superfamily/Winged helix DNA-binding domain"/>
    <property type="match status" value="1"/>
</dbReference>
<reference evidence="6" key="1">
    <citation type="submission" date="2019-09" db="EMBL/GenBank/DDBJ databases">
        <title>Draft genome information of white flower Hibiscus syriacus.</title>
        <authorList>
            <person name="Kim Y.-M."/>
        </authorList>
    </citation>
    <scope>NUCLEOTIDE SEQUENCE [LARGE SCALE GENOMIC DNA]</scope>
    <source>
        <strain evidence="6">YM2019G1</strain>
    </source>
</reference>
<evidence type="ECO:0000313" key="6">
    <source>
        <dbReference type="EMBL" id="KAE8733901.1"/>
    </source>
</evidence>
<dbReference type="Gene3D" id="3.40.50.150">
    <property type="entry name" value="Vaccinia Virus protein VP39"/>
    <property type="match status" value="2"/>
</dbReference>
<evidence type="ECO:0000259" key="5">
    <source>
        <dbReference type="Pfam" id="PF08100"/>
    </source>
</evidence>
<dbReference type="GO" id="GO:0046983">
    <property type="term" value="F:protein dimerization activity"/>
    <property type="evidence" value="ECO:0007669"/>
    <property type="project" value="InterPro"/>
</dbReference>
<keyword evidence="7" id="KW-1185">Reference proteome</keyword>
<feature type="domain" description="O-methyltransferase C-terminal" evidence="4">
    <location>
        <begin position="184"/>
        <end position="239"/>
    </location>
</feature>
<name>A0A6A3D3B2_HIBSY</name>
<keyword evidence="1" id="KW-0489">Methyltransferase</keyword>
<dbReference type="InterPro" id="IPR029063">
    <property type="entry name" value="SAM-dependent_MTases_sf"/>
</dbReference>
<dbReference type="InterPro" id="IPR036390">
    <property type="entry name" value="WH_DNA-bd_sf"/>
</dbReference>
<dbReference type="SUPFAM" id="SSF53335">
    <property type="entry name" value="S-adenosyl-L-methionine-dependent methyltransferases"/>
    <property type="match status" value="1"/>
</dbReference>
<dbReference type="InterPro" id="IPR001077">
    <property type="entry name" value="COMT_C"/>
</dbReference>
<evidence type="ECO:0000259" key="4">
    <source>
        <dbReference type="Pfam" id="PF00891"/>
    </source>
</evidence>
<dbReference type="SUPFAM" id="SSF46785">
    <property type="entry name" value="Winged helix' DNA-binding domain"/>
    <property type="match status" value="1"/>
</dbReference>
<feature type="domain" description="O-methyltransferase dimerisation" evidence="5">
    <location>
        <begin position="10"/>
        <end position="69"/>
    </location>
</feature>
<dbReference type="Proteomes" id="UP000436088">
    <property type="component" value="Unassembled WGS sequence"/>
</dbReference>
<keyword evidence="3" id="KW-0949">S-adenosyl-L-methionine</keyword>
<accession>A0A6A3D3B2</accession>
<dbReference type="PANTHER" id="PTHR11746">
    <property type="entry name" value="O-METHYLTRANSFERASE"/>
    <property type="match status" value="1"/>
</dbReference>
<dbReference type="EMBL" id="VEPZ02000082">
    <property type="protein sequence ID" value="KAE8733901.1"/>
    <property type="molecule type" value="Genomic_DNA"/>
</dbReference>
<feature type="domain" description="O-methyltransferase C-terminal" evidence="4">
    <location>
        <begin position="93"/>
        <end position="164"/>
    </location>
</feature>
<keyword evidence="2" id="KW-0808">Transferase</keyword>
<dbReference type="Pfam" id="PF00891">
    <property type="entry name" value="Methyltransf_2"/>
    <property type="match status" value="2"/>
</dbReference>
<comment type="caution">
    <text evidence="6">The sequence shown here is derived from an EMBL/GenBank/DDBJ whole genome shotgun (WGS) entry which is preliminary data.</text>
</comment>
<dbReference type="GO" id="GO:0008171">
    <property type="term" value="F:O-methyltransferase activity"/>
    <property type="evidence" value="ECO:0007669"/>
    <property type="project" value="InterPro"/>
</dbReference>
<dbReference type="InterPro" id="IPR016461">
    <property type="entry name" value="COMT-like"/>
</dbReference>
<dbReference type="InterPro" id="IPR012967">
    <property type="entry name" value="COMT_dimerisation"/>
</dbReference>
<evidence type="ECO:0000256" key="1">
    <source>
        <dbReference type="ARBA" id="ARBA00022603"/>
    </source>
</evidence>
<evidence type="ECO:0000313" key="7">
    <source>
        <dbReference type="Proteomes" id="UP000436088"/>
    </source>
</evidence>
<dbReference type="GO" id="GO:0032259">
    <property type="term" value="P:methylation"/>
    <property type="evidence" value="ECO:0007669"/>
    <property type="project" value="UniProtKB-KW"/>
</dbReference>
<gene>
    <name evidence="6" type="ORF">F3Y22_tig00000916pilonHSYRG00221</name>
</gene>